<keyword evidence="3" id="KW-1185">Reference proteome</keyword>
<organism evidence="2 3">
    <name type="scientific">Dactylosporangium matsuzakiense</name>
    <dbReference type="NCBI Taxonomy" id="53360"/>
    <lineage>
        <taxon>Bacteria</taxon>
        <taxon>Bacillati</taxon>
        <taxon>Actinomycetota</taxon>
        <taxon>Actinomycetes</taxon>
        <taxon>Micromonosporales</taxon>
        <taxon>Micromonosporaceae</taxon>
        <taxon>Dactylosporangium</taxon>
    </lineage>
</organism>
<feature type="region of interest" description="Disordered" evidence="1">
    <location>
        <begin position="1"/>
        <end position="44"/>
    </location>
</feature>
<dbReference type="AlphaFoldDB" id="A0A9W6KRV7"/>
<comment type="caution">
    <text evidence="2">The sequence shown here is derived from an EMBL/GenBank/DDBJ whole genome shotgun (WGS) entry which is preliminary data.</text>
</comment>
<evidence type="ECO:0000313" key="3">
    <source>
        <dbReference type="Proteomes" id="UP001143480"/>
    </source>
</evidence>
<sequence>MTTVGGSGPGPAEPKVTRARPCGPPARGDGHLSAARGPSDAATVGTRTSAGYVAASVRARGLARRRMGPAARGVATRPGLDAALVALSATAYGRGVHPGQSVAGAQDGIAATLLWHLRVLAGWLPPGGAEVLRAAAGWFEIANVERRLRELGGRTSRPPFELGALATAWPRLARAGTVPALLGELAASGWCRRDPGTDRGAMLAMRLSWARRMAGFPAAEAWAAGGAALLVARERWLGEAEDPTAAPLIGSAAFSAASWPEFVAALPARAAWPFATVGGPQDLWLGEAAWWRRLESGGLALLRRGGSGEDSIVGAAAVLAADAWRVRAALACAADGGDAAVFDAVMGG</sequence>
<gene>
    <name evidence="2" type="ORF">GCM10017581_082380</name>
</gene>
<proteinExistence type="predicted"/>
<dbReference type="EMBL" id="BSFP01000073">
    <property type="protein sequence ID" value="GLL06488.1"/>
    <property type="molecule type" value="Genomic_DNA"/>
</dbReference>
<dbReference type="Proteomes" id="UP001143480">
    <property type="component" value="Unassembled WGS sequence"/>
</dbReference>
<accession>A0A9W6KRV7</accession>
<reference evidence="2" key="2">
    <citation type="submission" date="2023-01" db="EMBL/GenBank/DDBJ databases">
        <authorList>
            <person name="Sun Q."/>
            <person name="Evtushenko L."/>
        </authorList>
    </citation>
    <scope>NUCLEOTIDE SEQUENCE</scope>
    <source>
        <strain evidence="2">VKM Ac-1321</strain>
    </source>
</reference>
<name>A0A9W6KRV7_9ACTN</name>
<evidence type="ECO:0000256" key="1">
    <source>
        <dbReference type="SAM" id="MobiDB-lite"/>
    </source>
</evidence>
<reference evidence="2" key="1">
    <citation type="journal article" date="2014" name="Int. J. Syst. Evol. Microbiol.">
        <title>Complete genome sequence of Corynebacterium casei LMG S-19264T (=DSM 44701T), isolated from a smear-ripened cheese.</title>
        <authorList>
            <consortium name="US DOE Joint Genome Institute (JGI-PGF)"/>
            <person name="Walter F."/>
            <person name="Albersmeier A."/>
            <person name="Kalinowski J."/>
            <person name="Ruckert C."/>
        </authorList>
    </citation>
    <scope>NUCLEOTIDE SEQUENCE</scope>
    <source>
        <strain evidence="2">VKM Ac-1321</strain>
    </source>
</reference>
<evidence type="ECO:0000313" key="2">
    <source>
        <dbReference type="EMBL" id="GLL06488.1"/>
    </source>
</evidence>
<protein>
    <submittedName>
        <fullName evidence="2">Uncharacterized protein</fullName>
    </submittedName>
</protein>